<dbReference type="PANTHER" id="PTHR43245:SF51">
    <property type="entry name" value="SHORT CHAIN DEHYDROGENASE_REDUCTASE FAMILY 42E, MEMBER 2"/>
    <property type="match status" value="1"/>
</dbReference>
<dbReference type="Pfam" id="PF01073">
    <property type="entry name" value="3Beta_HSD"/>
    <property type="match status" value="1"/>
</dbReference>
<accession>A0A4P7NSJ5</accession>
<comment type="similarity">
    <text evidence="1">Belongs to the 3-beta-HSD family.</text>
</comment>
<dbReference type="PANTHER" id="PTHR43245">
    <property type="entry name" value="BIFUNCTIONAL POLYMYXIN RESISTANCE PROTEIN ARNA"/>
    <property type="match status" value="1"/>
</dbReference>
<reference evidence="3 4" key="1">
    <citation type="journal article" date="2019" name="Mol. Biol. Evol.">
        <title>Blast fungal genomes show frequent chromosomal changes, gene gains and losses, and effector gene turnover.</title>
        <authorList>
            <person name="Gomez Luciano L.B."/>
            <person name="Jason Tsai I."/>
            <person name="Chuma I."/>
            <person name="Tosa Y."/>
            <person name="Chen Y.H."/>
            <person name="Li J.Y."/>
            <person name="Li M.Y."/>
            <person name="Jade Lu M.Y."/>
            <person name="Nakayashiki H."/>
            <person name="Li W.H."/>
        </authorList>
    </citation>
    <scope>NUCLEOTIDE SEQUENCE [LARGE SCALE GENOMIC DNA]</scope>
    <source>
        <strain evidence="3">MZ5-1-6</strain>
    </source>
</reference>
<gene>
    <name evidence="3" type="ORF">PoMZ_12288</name>
</gene>
<dbReference type="AlphaFoldDB" id="A0A4P7NSJ5"/>
<evidence type="ECO:0000313" key="3">
    <source>
        <dbReference type="EMBL" id="QBZ65330.1"/>
    </source>
</evidence>
<sequence length="353" mass="39347">MGTKSESDRKWGPIIVVGGSGRLGYFIARELLRQPECSRVISINRSPTVANRCEGVDYRVADIRDGEAVAAIMAEIKPEAIINSASPPHTDETVTSKADFEEFFGDTQEKLVTAARRSGTKYLVFTSSSCVIQGYNHYDADETAPMWPENSKAYPYWVQRAKMEKRLLAADSPELQSVALRLPLIIGERDYAFVPSMVKAFEDGQTGFQIGSGQGKLTTVSADDAARAHVLALRGLMKPGNNVHGEAFYILGKKPVISFPAMARVVWVEAGWKPSPPSFTMPDWAAKCLVAAYETLIWPFGITPQLTLHMLRIMCNVWTYNDTKARERLGYVPKDDTVDALRRGTRWYLENRD</sequence>
<proteinExistence type="inferred from homology"/>
<dbReference type="InterPro" id="IPR036291">
    <property type="entry name" value="NAD(P)-bd_dom_sf"/>
</dbReference>
<keyword evidence="2" id="KW-0560">Oxidoreductase</keyword>
<dbReference type="GO" id="GO:0006694">
    <property type="term" value="P:steroid biosynthetic process"/>
    <property type="evidence" value="ECO:0007669"/>
    <property type="project" value="InterPro"/>
</dbReference>
<dbReference type="Gene3D" id="3.40.50.720">
    <property type="entry name" value="NAD(P)-binding Rossmann-like Domain"/>
    <property type="match status" value="1"/>
</dbReference>
<dbReference type="InterPro" id="IPR050177">
    <property type="entry name" value="Lipid_A_modif_metabolic_enz"/>
</dbReference>
<dbReference type="EMBL" id="CP034210">
    <property type="protein sequence ID" value="QBZ65330.1"/>
    <property type="molecule type" value="Genomic_DNA"/>
</dbReference>
<organism evidence="3 4">
    <name type="scientific">Pyricularia oryzae</name>
    <name type="common">Rice blast fungus</name>
    <name type="synonym">Magnaporthe oryzae</name>
    <dbReference type="NCBI Taxonomy" id="318829"/>
    <lineage>
        <taxon>Eukaryota</taxon>
        <taxon>Fungi</taxon>
        <taxon>Dikarya</taxon>
        <taxon>Ascomycota</taxon>
        <taxon>Pezizomycotina</taxon>
        <taxon>Sordariomycetes</taxon>
        <taxon>Sordariomycetidae</taxon>
        <taxon>Magnaporthales</taxon>
        <taxon>Pyriculariaceae</taxon>
        <taxon>Pyricularia</taxon>
    </lineage>
</organism>
<evidence type="ECO:0000256" key="2">
    <source>
        <dbReference type="ARBA" id="ARBA00023002"/>
    </source>
</evidence>
<protein>
    <submittedName>
        <fullName evidence="3">Uncharacterized protein</fullName>
    </submittedName>
</protein>
<dbReference type="SUPFAM" id="SSF51735">
    <property type="entry name" value="NAD(P)-binding Rossmann-fold domains"/>
    <property type="match status" value="1"/>
</dbReference>
<evidence type="ECO:0000313" key="4">
    <source>
        <dbReference type="Proteomes" id="UP000294847"/>
    </source>
</evidence>
<name>A0A4P7NSJ5_PYROR</name>
<dbReference type="InterPro" id="IPR002225">
    <property type="entry name" value="3Beta_OHSteriod_DH/Estase"/>
</dbReference>
<dbReference type="GO" id="GO:0016616">
    <property type="term" value="F:oxidoreductase activity, acting on the CH-OH group of donors, NAD or NADP as acceptor"/>
    <property type="evidence" value="ECO:0007669"/>
    <property type="project" value="InterPro"/>
</dbReference>
<dbReference type="Proteomes" id="UP000294847">
    <property type="component" value="Chromosome 7"/>
</dbReference>
<evidence type="ECO:0000256" key="1">
    <source>
        <dbReference type="ARBA" id="ARBA00009219"/>
    </source>
</evidence>